<dbReference type="SUPFAM" id="SSF53649">
    <property type="entry name" value="Alkaline phosphatase-like"/>
    <property type="match status" value="1"/>
</dbReference>
<dbReference type="GO" id="GO:0046872">
    <property type="term" value="F:metal ion binding"/>
    <property type="evidence" value="ECO:0007669"/>
    <property type="project" value="UniProtKB-KW"/>
</dbReference>
<dbReference type="InterPro" id="IPR000917">
    <property type="entry name" value="Sulfatase_N"/>
</dbReference>
<dbReference type="EMBL" id="BQNJ01000002">
    <property type="protein sequence ID" value="GKH04579.1"/>
    <property type="molecule type" value="Genomic_DNA"/>
</dbReference>
<keyword evidence="3" id="KW-0378">Hydrolase</keyword>
<dbReference type="Proteomes" id="UP001055091">
    <property type="component" value="Unassembled WGS sequence"/>
</dbReference>
<dbReference type="PANTHER" id="PTHR42693">
    <property type="entry name" value="ARYLSULFATASE FAMILY MEMBER"/>
    <property type="match status" value="1"/>
</dbReference>
<dbReference type="Gene3D" id="3.30.1120.10">
    <property type="match status" value="1"/>
</dbReference>
<reference evidence="5" key="1">
    <citation type="submission" date="2022-01" db="EMBL/GenBank/DDBJ databases">
        <title>Novel bile acid biosynthetic pathways are enriched in the microbiome of centenarians.</title>
        <authorList>
            <person name="Sato Y."/>
            <person name="Atarashi K."/>
            <person name="Plichta R.D."/>
            <person name="Arai Y."/>
            <person name="Sasajima S."/>
            <person name="Kearney M.S."/>
            <person name="Suda W."/>
            <person name="Takeshita K."/>
            <person name="Sasaki T."/>
            <person name="Okamoto S."/>
            <person name="Skelly N.A."/>
            <person name="Okamura Y."/>
            <person name="Vlamakis H."/>
            <person name="Li Y."/>
            <person name="Tanoue T."/>
            <person name="Takei H."/>
            <person name="Nittono H."/>
            <person name="Narushima S."/>
            <person name="Irie J."/>
            <person name="Itoh H."/>
            <person name="Moriya K."/>
            <person name="Sugiura Y."/>
            <person name="Suematsu M."/>
            <person name="Moritoki N."/>
            <person name="Shibata S."/>
            <person name="Littman R.D."/>
            <person name="Fischbach A.M."/>
            <person name="Uwamino Y."/>
            <person name="Inoue T."/>
            <person name="Honda A."/>
            <person name="Hattori M."/>
            <person name="Murai T."/>
            <person name="Xavier J.R."/>
            <person name="Hirose N."/>
            <person name="Honda K."/>
        </authorList>
    </citation>
    <scope>NUCLEOTIDE SEQUENCE</scope>
    <source>
        <strain evidence="5">CE91-St55</strain>
    </source>
</reference>
<keyword evidence="4" id="KW-0106">Calcium</keyword>
<organism evidence="5 6">
    <name type="scientific">Hungatella hathewayi</name>
    <dbReference type="NCBI Taxonomy" id="154046"/>
    <lineage>
        <taxon>Bacteria</taxon>
        <taxon>Bacillati</taxon>
        <taxon>Bacillota</taxon>
        <taxon>Clostridia</taxon>
        <taxon>Lachnospirales</taxon>
        <taxon>Lachnospiraceae</taxon>
        <taxon>Hungatella</taxon>
    </lineage>
</organism>
<evidence type="ECO:0000256" key="3">
    <source>
        <dbReference type="ARBA" id="ARBA00022801"/>
    </source>
</evidence>
<evidence type="ECO:0000256" key="2">
    <source>
        <dbReference type="ARBA" id="ARBA00022723"/>
    </source>
</evidence>
<dbReference type="CDD" id="cd16034">
    <property type="entry name" value="sulfatase_like"/>
    <property type="match status" value="1"/>
</dbReference>
<protein>
    <submittedName>
        <fullName evidence="5">Sulfatase</fullName>
    </submittedName>
</protein>
<name>A0A413WSJ5_9FIRM</name>
<proteinExistence type="inferred from homology"/>
<comment type="similarity">
    <text evidence="1">Belongs to the sulfatase family.</text>
</comment>
<dbReference type="PROSITE" id="PS00149">
    <property type="entry name" value="SULFATASE_2"/>
    <property type="match status" value="1"/>
</dbReference>
<dbReference type="InterPro" id="IPR050738">
    <property type="entry name" value="Sulfatase"/>
</dbReference>
<dbReference type="GO" id="GO:0004065">
    <property type="term" value="F:arylsulfatase activity"/>
    <property type="evidence" value="ECO:0007669"/>
    <property type="project" value="TreeGrafter"/>
</dbReference>
<dbReference type="InterPro" id="IPR017850">
    <property type="entry name" value="Alkaline_phosphatase_core_sf"/>
</dbReference>
<evidence type="ECO:0000313" key="6">
    <source>
        <dbReference type="Proteomes" id="UP001055091"/>
    </source>
</evidence>
<accession>A0A413WSJ5</accession>
<dbReference type="RefSeq" id="WP_118042101.1">
    <property type="nucleotide sequence ID" value="NZ_BQNJ01000002.1"/>
</dbReference>
<dbReference type="PANTHER" id="PTHR42693:SF53">
    <property type="entry name" value="ENDO-4-O-SULFATASE"/>
    <property type="match status" value="1"/>
</dbReference>
<evidence type="ECO:0000256" key="1">
    <source>
        <dbReference type="ARBA" id="ARBA00008779"/>
    </source>
</evidence>
<dbReference type="Pfam" id="PF00884">
    <property type="entry name" value="Sulfatase"/>
    <property type="match status" value="1"/>
</dbReference>
<sequence length="470" mass="54052">MKRPNLLVVFADQWRNTARGIHDPQIVTPNMDQFAEEAFSTDQAVSGCPLCSPYRSELLTGRRAVHTGVFGNCMTGYDMCLSPDELCISQVLKEYGYRTGYIGKWHLDSPELNSVSHPVSGAEGWDAYTPPGKMRHGFEYWHAYNAWNDHLQMHYWEDSSEKIYADAWSPVHETDKALEFMGSVKEQPFALFLSWNPPHPPFERVPKEYYNRYRNLEPDLPPNVEGERFDNQTGEPGFGSREELAEAVRCYYAAITGLDEQFGRIVSWLKEMELYDQTIVLLTADHGEHLGAHGYVGKHTWYEESINIPFLMRYPEKLPAGRNDISVETVDIVPTLLGLLDIAIPPSAEGRCLADWIMCGKKPENEAVYSSAYISRDIFLEAYKEKGLDPKRSGWRCIRTPEYKYVIEKGYMPEQIPRFLLFDRIADPYEMSPLICRSPWEQPVMARLHSRLMKHMEETGDLVDCVIPRV</sequence>
<dbReference type="Gene3D" id="3.40.720.10">
    <property type="entry name" value="Alkaline Phosphatase, subunit A"/>
    <property type="match status" value="1"/>
</dbReference>
<dbReference type="InterPro" id="IPR024607">
    <property type="entry name" value="Sulfatase_CS"/>
</dbReference>
<dbReference type="AlphaFoldDB" id="A0A413WSJ5"/>
<gene>
    <name evidence="5" type="ORF">CE91St55_65600</name>
</gene>
<comment type="caution">
    <text evidence="5">The sequence shown here is derived from an EMBL/GenBank/DDBJ whole genome shotgun (WGS) entry which is preliminary data.</text>
</comment>
<keyword evidence="2" id="KW-0479">Metal-binding</keyword>
<dbReference type="GeneID" id="93150855"/>
<evidence type="ECO:0000313" key="5">
    <source>
        <dbReference type="EMBL" id="GKH04579.1"/>
    </source>
</evidence>
<evidence type="ECO:0000256" key="4">
    <source>
        <dbReference type="ARBA" id="ARBA00022837"/>
    </source>
</evidence>